<reference evidence="1" key="1">
    <citation type="submission" date="2020-09" db="EMBL/GenBank/DDBJ databases">
        <title>Genome-Enabled Discovery of Anthraquinone Biosynthesis in Senna tora.</title>
        <authorList>
            <person name="Kang S.-H."/>
            <person name="Pandey R.P."/>
            <person name="Lee C.-M."/>
            <person name="Sim J.-S."/>
            <person name="Jeong J.-T."/>
            <person name="Choi B.-S."/>
            <person name="Jung M."/>
            <person name="Ginzburg D."/>
            <person name="Zhao K."/>
            <person name="Won S.Y."/>
            <person name="Oh T.-J."/>
            <person name="Yu Y."/>
            <person name="Kim N.-H."/>
            <person name="Lee O.R."/>
            <person name="Lee T.-H."/>
            <person name="Bashyal P."/>
            <person name="Kim T.-S."/>
            <person name="Lee W.-H."/>
            <person name="Kawkins C."/>
            <person name="Kim C.-K."/>
            <person name="Kim J.S."/>
            <person name="Ahn B.O."/>
            <person name="Rhee S.Y."/>
            <person name="Sohng J.K."/>
        </authorList>
    </citation>
    <scope>NUCLEOTIDE SEQUENCE</scope>
    <source>
        <tissue evidence="1">Leaf</tissue>
    </source>
</reference>
<evidence type="ECO:0000313" key="1">
    <source>
        <dbReference type="EMBL" id="KAF7801536.1"/>
    </source>
</evidence>
<dbReference type="AlphaFoldDB" id="A0A834SEF7"/>
<dbReference type="EMBL" id="JAAIUW010000013">
    <property type="protein sequence ID" value="KAF7801536.1"/>
    <property type="molecule type" value="Genomic_DNA"/>
</dbReference>
<dbReference type="Proteomes" id="UP000634136">
    <property type="component" value="Unassembled WGS sequence"/>
</dbReference>
<organism evidence="1 2">
    <name type="scientific">Senna tora</name>
    <dbReference type="NCBI Taxonomy" id="362788"/>
    <lineage>
        <taxon>Eukaryota</taxon>
        <taxon>Viridiplantae</taxon>
        <taxon>Streptophyta</taxon>
        <taxon>Embryophyta</taxon>
        <taxon>Tracheophyta</taxon>
        <taxon>Spermatophyta</taxon>
        <taxon>Magnoliopsida</taxon>
        <taxon>eudicotyledons</taxon>
        <taxon>Gunneridae</taxon>
        <taxon>Pentapetalae</taxon>
        <taxon>rosids</taxon>
        <taxon>fabids</taxon>
        <taxon>Fabales</taxon>
        <taxon>Fabaceae</taxon>
        <taxon>Caesalpinioideae</taxon>
        <taxon>Cassia clade</taxon>
        <taxon>Senna</taxon>
    </lineage>
</organism>
<proteinExistence type="predicted"/>
<keyword evidence="2" id="KW-1185">Reference proteome</keyword>
<name>A0A834SEF7_9FABA</name>
<evidence type="ECO:0000313" key="2">
    <source>
        <dbReference type="Proteomes" id="UP000634136"/>
    </source>
</evidence>
<comment type="caution">
    <text evidence="1">The sequence shown here is derived from an EMBL/GenBank/DDBJ whole genome shotgun (WGS) entry which is preliminary data.</text>
</comment>
<gene>
    <name evidence="1" type="ORF">G2W53_040647</name>
</gene>
<sequence>MASGVIANDILYMNMTLSPDFEASRSRS</sequence>
<protein>
    <submittedName>
        <fullName evidence="1">Uncharacterized protein</fullName>
    </submittedName>
</protein>
<accession>A0A834SEF7</accession>